<accession>A0A8J3DLH4</accession>
<proteinExistence type="predicted"/>
<name>A0A8J3DLH4_9HYPH</name>
<evidence type="ECO:0000313" key="3">
    <source>
        <dbReference type="Proteomes" id="UP000630142"/>
    </source>
</evidence>
<sequence length="174" mass="19615">MSALPKKKTKIGGQFVAHLREMRNSLAWWMLTGNDKLVLEAMEDEHLAHASTQNGKLAVTYDAIAARGARRQSIAKAIARVEALGFVECTHRGRAAQAEYRFPATYRLTYVTGNLDGTHEWRRITSQAHGEARIAAAMQELEERSRPLRQRLQRARVANAPVAEERRKANANRQ</sequence>
<dbReference type="EMBL" id="BMZQ01000001">
    <property type="protein sequence ID" value="GHD07713.1"/>
    <property type="molecule type" value="Genomic_DNA"/>
</dbReference>
<dbReference type="RefSeq" id="WP_189501564.1">
    <property type="nucleotide sequence ID" value="NZ_BMZQ01000001.1"/>
</dbReference>
<organism evidence="2 3">
    <name type="scientific">Tianweitania populi</name>
    <dbReference type="NCBI Taxonomy" id="1607949"/>
    <lineage>
        <taxon>Bacteria</taxon>
        <taxon>Pseudomonadati</taxon>
        <taxon>Pseudomonadota</taxon>
        <taxon>Alphaproteobacteria</taxon>
        <taxon>Hyphomicrobiales</taxon>
        <taxon>Phyllobacteriaceae</taxon>
        <taxon>Tianweitania</taxon>
    </lineage>
</organism>
<keyword evidence="3" id="KW-1185">Reference proteome</keyword>
<protein>
    <submittedName>
        <fullName evidence="2">Uncharacterized protein</fullName>
    </submittedName>
</protein>
<dbReference type="Proteomes" id="UP000630142">
    <property type="component" value="Unassembled WGS sequence"/>
</dbReference>
<reference evidence="2" key="2">
    <citation type="submission" date="2020-09" db="EMBL/GenBank/DDBJ databases">
        <authorList>
            <person name="Sun Q."/>
            <person name="Kim S."/>
        </authorList>
    </citation>
    <scope>NUCLEOTIDE SEQUENCE</scope>
    <source>
        <strain evidence="2">KCTC 42249</strain>
    </source>
</reference>
<reference evidence="2" key="1">
    <citation type="journal article" date="2014" name="Int. J. Syst. Evol. Microbiol.">
        <title>Complete genome sequence of Corynebacterium casei LMG S-19264T (=DSM 44701T), isolated from a smear-ripened cheese.</title>
        <authorList>
            <consortium name="US DOE Joint Genome Institute (JGI-PGF)"/>
            <person name="Walter F."/>
            <person name="Albersmeier A."/>
            <person name="Kalinowski J."/>
            <person name="Ruckert C."/>
        </authorList>
    </citation>
    <scope>NUCLEOTIDE SEQUENCE</scope>
    <source>
        <strain evidence="2">KCTC 42249</strain>
    </source>
</reference>
<dbReference type="AlphaFoldDB" id="A0A8J3DLH4"/>
<gene>
    <name evidence="2" type="ORF">GCM10016234_06450</name>
</gene>
<comment type="caution">
    <text evidence="2">The sequence shown here is derived from an EMBL/GenBank/DDBJ whole genome shotgun (WGS) entry which is preliminary data.</text>
</comment>
<evidence type="ECO:0000313" key="2">
    <source>
        <dbReference type="EMBL" id="GHD07713.1"/>
    </source>
</evidence>
<evidence type="ECO:0000256" key="1">
    <source>
        <dbReference type="SAM" id="MobiDB-lite"/>
    </source>
</evidence>
<feature type="region of interest" description="Disordered" evidence="1">
    <location>
        <begin position="155"/>
        <end position="174"/>
    </location>
</feature>